<organism evidence="1 2">
    <name type="scientific">Tenuifilum thalassicum</name>
    <dbReference type="NCBI Taxonomy" id="2590900"/>
    <lineage>
        <taxon>Bacteria</taxon>
        <taxon>Pseudomonadati</taxon>
        <taxon>Bacteroidota</taxon>
        <taxon>Bacteroidia</taxon>
        <taxon>Bacteroidales</taxon>
        <taxon>Tenuifilaceae</taxon>
        <taxon>Tenuifilum</taxon>
    </lineage>
</organism>
<protein>
    <submittedName>
        <fullName evidence="1">Uncharacterized protein</fullName>
    </submittedName>
</protein>
<dbReference type="KEGG" id="ttz:FHG85_08420"/>
<dbReference type="AlphaFoldDB" id="A0A7D4C9L1"/>
<sequence>MKRVFFAIIFITVWCLSYPQKKAPDSPYYKITLTSSKKVYSLGEPIWITVEYYNGSDSVWQLYRPDSSFYNSISYRCILWKIKEEWNGYAFNKSIFVNIDPDCPECGYALPVTGGKIQIRPKQKYSFKTELMEGYKEHVWILPGTYLVRYFDGYEAIRTDTIEICLKFTEKSVDYLLQWLLNEKENNSNMEWIVKLLAGIYPDFSNYRYQKGENTISYTEEQSRYNQRLIEDFKMYWEQIRNTKTMEEIIHSINTVPEKYFLIDTRWVKKVKSNCIDYD</sequence>
<dbReference type="EMBL" id="CP041345">
    <property type="protein sequence ID" value="QKG80282.1"/>
    <property type="molecule type" value="Genomic_DNA"/>
</dbReference>
<name>A0A7D4C9L1_9BACT</name>
<keyword evidence="2" id="KW-1185">Reference proteome</keyword>
<dbReference type="Proteomes" id="UP000500961">
    <property type="component" value="Chromosome"/>
</dbReference>
<evidence type="ECO:0000313" key="1">
    <source>
        <dbReference type="EMBL" id="QKG80282.1"/>
    </source>
</evidence>
<reference evidence="1 2" key="1">
    <citation type="submission" date="2019-07" db="EMBL/GenBank/DDBJ databases">
        <title>Thalassofilum flectens gen. nov., sp. nov., a novel moderate thermophilic anaerobe from a shallow sea hot spring in Kunashir Island (Russia), representing a new family in the order Bacteroidales, and proposal of Thalassofilacea fam. nov.</title>
        <authorList>
            <person name="Kochetkova T.V."/>
            <person name="Podosokorskaya O.A."/>
            <person name="Novikov A."/>
            <person name="Elcheninov A.G."/>
            <person name="Toshchakov S.V."/>
            <person name="Kublanov I.V."/>
        </authorList>
    </citation>
    <scope>NUCLEOTIDE SEQUENCE [LARGE SCALE GENOMIC DNA]</scope>
    <source>
        <strain evidence="1 2">38-H</strain>
    </source>
</reference>
<proteinExistence type="predicted"/>
<accession>A0A7D4C9L1</accession>
<dbReference type="RefSeq" id="WP_173074881.1">
    <property type="nucleotide sequence ID" value="NZ_CP041345.1"/>
</dbReference>
<evidence type="ECO:0000313" key="2">
    <source>
        <dbReference type="Proteomes" id="UP000500961"/>
    </source>
</evidence>
<gene>
    <name evidence="1" type="ORF">FHG85_08420</name>
</gene>